<protein>
    <submittedName>
        <fullName evidence="1">Uncharacterized protein</fullName>
    </submittedName>
</protein>
<dbReference type="EMBL" id="LJIG01002381">
    <property type="protein sequence ID" value="KRT84559.1"/>
    <property type="molecule type" value="Genomic_DNA"/>
</dbReference>
<name>A0A0T6BB84_9SCAR</name>
<dbReference type="OrthoDB" id="6818750at2759"/>
<accession>A0A0T6BB84</accession>
<gene>
    <name evidence="1" type="ORF">AMK59_812</name>
</gene>
<evidence type="ECO:0000313" key="2">
    <source>
        <dbReference type="Proteomes" id="UP000051574"/>
    </source>
</evidence>
<keyword evidence="2" id="KW-1185">Reference proteome</keyword>
<comment type="caution">
    <text evidence="1">The sequence shown here is derived from an EMBL/GenBank/DDBJ whole genome shotgun (WGS) entry which is preliminary data.</text>
</comment>
<reference evidence="1 2" key="1">
    <citation type="submission" date="2015-09" db="EMBL/GenBank/DDBJ databases">
        <title>Draft genome of the scarab beetle Oryctes borbonicus.</title>
        <authorList>
            <person name="Meyer J.M."/>
            <person name="Markov G.V."/>
            <person name="Baskaran P."/>
            <person name="Herrmann M."/>
            <person name="Sommer R.J."/>
            <person name="Roedelsperger C."/>
        </authorList>
    </citation>
    <scope>NUCLEOTIDE SEQUENCE [LARGE SCALE GENOMIC DNA]</scope>
    <source>
        <strain evidence="1">OB123</strain>
        <tissue evidence="1">Whole animal</tissue>
    </source>
</reference>
<evidence type="ECO:0000313" key="1">
    <source>
        <dbReference type="EMBL" id="KRT84559.1"/>
    </source>
</evidence>
<organism evidence="1 2">
    <name type="scientific">Oryctes borbonicus</name>
    <dbReference type="NCBI Taxonomy" id="1629725"/>
    <lineage>
        <taxon>Eukaryota</taxon>
        <taxon>Metazoa</taxon>
        <taxon>Ecdysozoa</taxon>
        <taxon>Arthropoda</taxon>
        <taxon>Hexapoda</taxon>
        <taxon>Insecta</taxon>
        <taxon>Pterygota</taxon>
        <taxon>Neoptera</taxon>
        <taxon>Endopterygota</taxon>
        <taxon>Coleoptera</taxon>
        <taxon>Polyphaga</taxon>
        <taxon>Scarabaeiformia</taxon>
        <taxon>Scarabaeidae</taxon>
        <taxon>Dynastinae</taxon>
        <taxon>Oryctes</taxon>
    </lineage>
</organism>
<proteinExistence type="predicted"/>
<sequence>MNARLDSNALCDINILTNHSFVEQERGSMGGALLAKKCLFGPSNTEEIERMLDEEFCSQHNRFVERFGIDIESVEKKFANKKELKKLVIKVSSNNPKKKVDAPLRGVLKPYNKQLKVTDFLKIKKATTPATKDISEKH</sequence>
<dbReference type="AlphaFoldDB" id="A0A0T6BB84"/>
<dbReference type="Proteomes" id="UP000051574">
    <property type="component" value="Unassembled WGS sequence"/>
</dbReference>